<dbReference type="InterPro" id="IPR007391">
    <property type="entry name" value="Vancomycin_resist_VanW"/>
</dbReference>
<dbReference type="SMART" id="SM01208">
    <property type="entry name" value="G5"/>
    <property type="match status" value="1"/>
</dbReference>
<keyword evidence="4" id="KW-1185">Reference proteome</keyword>
<dbReference type="Pfam" id="PF04294">
    <property type="entry name" value="VanW"/>
    <property type="match status" value="1"/>
</dbReference>
<evidence type="ECO:0000256" key="1">
    <source>
        <dbReference type="ARBA" id="ARBA00022729"/>
    </source>
</evidence>
<dbReference type="Proteomes" id="UP001524478">
    <property type="component" value="Unassembled WGS sequence"/>
</dbReference>
<comment type="caution">
    <text evidence="3">The sequence shown here is derived from an EMBL/GenBank/DDBJ whole genome shotgun (WGS) entry which is preliminary data.</text>
</comment>
<sequence length="459" mass="51684">MKKGVLILLFVTVIVLAIVLGSGTYIYKNILNIDTIYKGVRIDGYDVSNKTMKQALEYIKEKKEAEIQKKSMNLIYNENIYKIRLRQLGFSYKYDEAVNIAFQIGREGNFIKRLRDIAKIKSGVEIPLEFFYESTKSEEVAKNISQEINKEAVDAVLNFNNGKITVTDETVGKRVLTDKLIAKIDENIYELKDIEIPVEDIQPRVKKSLLSRINGVIGEFSTSFKGSSSGRIQNIKLSSKAISNKLILPGEEFSYNNTTGPRSAQSGYKEANVIIGGELTPGLGGGVCQTSTTMYNSLLLADLTILERHPHSIPASYVPYGQDAAVSYGYLDLKFRNDFDFPIYTYAKVVGDRVNIYIYGDTKTKNYNVKITPEIIETIPPKTEKIYDAKLSPGTTIDIQKGRTGYKVKTYKSIIKNGKVVSRTQITVDHYRKKDYIYKVGPALPASTIIEEEKDIIER</sequence>
<dbReference type="Pfam" id="PF12229">
    <property type="entry name" value="PG_binding_4"/>
    <property type="match status" value="1"/>
</dbReference>
<dbReference type="PANTHER" id="PTHR35788">
    <property type="entry name" value="EXPORTED PROTEIN-RELATED"/>
    <property type="match status" value="1"/>
</dbReference>
<evidence type="ECO:0000259" key="2">
    <source>
        <dbReference type="PROSITE" id="PS51109"/>
    </source>
</evidence>
<gene>
    <name evidence="3" type="ORF">NE686_07400</name>
</gene>
<dbReference type="InterPro" id="IPR052913">
    <property type="entry name" value="Glycopeptide_resist_protein"/>
</dbReference>
<proteinExistence type="predicted"/>
<name>A0ABT1S8V6_9FIRM</name>
<organism evidence="3 4">
    <name type="scientific">Tissierella carlieri</name>
    <dbReference type="NCBI Taxonomy" id="689904"/>
    <lineage>
        <taxon>Bacteria</taxon>
        <taxon>Bacillati</taxon>
        <taxon>Bacillota</taxon>
        <taxon>Tissierellia</taxon>
        <taxon>Tissierellales</taxon>
        <taxon>Tissierellaceae</taxon>
        <taxon>Tissierella</taxon>
    </lineage>
</organism>
<dbReference type="InterPro" id="IPR011098">
    <property type="entry name" value="G5_dom"/>
</dbReference>
<accession>A0ABT1S8V6</accession>
<evidence type="ECO:0000313" key="3">
    <source>
        <dbReference type="EMBL" id="MCQ4922903.1"/>
    </source>
</evidence>
<dbReference type="Gene3D" id="2.20.230.10">
    <property type="entry name" value="Resuscitation-promoting factor rpfb"/>
    <property type="match status" value="1"/>
</dbReference>
<dbReference type="PROSITE" id="PS51109">
    <property type="entry name" value="G5"/>
    <property type="match status" value="1"/>
</dbReference>
<reference evidence="3 4" key="1">
    <citation type="submission" date="2022-06" db="EMBL/GenBank/DDBJ databases">
        <title>Isolation of gut microbiota from human fecal samples.</title>
        <authorList>
            <person name="Pamer E.G."/>
            <person name="Barat B."/>
            <person name="Waligurski E."/>
            <person name="Medina S."/>
            <person name="Paddock L."/>
            <person name="Mostad J."/>
        </authorList>
    </citation>
    <scope>NUCLEOTIDE SEQUENCE [LARGE SCALE GENOMIC DNA]</scope>
    <source>
        <strain evidence="3 4">DFI.7.95</strain>
    </source>
</reference>
<evidence type="ECO:0000313" key="4">
    <source>
        <dbReference type="Proteomes" id="UP001524478"/>
    </source>
</evidence>
<keyword evidence="1" id="KW-0732">Signal</keyword>
<dbReference type="RefSeq" id="WP_256310987.1">
    <property type="nucleotide sequence ID" value="NZ_JANGAC010000004.1"/>
</dbReference>
<dbReference type="InterPro" id="IPR022029">
    <property type="entry name" value="YoaR-like_PG-bd"/>
</dbReference>
<protein>
    <submittedName>
        <fullName evidence="3">VanW family protein</fullName>
    </submittedName>
</protein>
<feature type="domain" description="G5" evidence="2">
    <location>
        <begin position="364"/>
        <end position="444"/>
    </location>
</feature>
<dbReference type="PANTHER" id="PTHR35788:SF1">
    <property type="entry name" value="EXPORTED PROTEIN"/>
    <property type="match status" value="1"/>
</dbReference>
<dbReference type="EMBL" id="JANGAC010000004">
    <property type="protein sequence ID" value="MCQ4922903.1"/>
    <property type="molecule type" value="Genomic_DNA"/>
</dbReference>
<dbReference type="Pfam" id="PF07501">
    <property type="entry name" value="G5"/>
    <property type="match status" value="1"/>
</dbReference>